<name>A0A1I3IT08_9BURK</name>
<feature type="chain" id="PRO_5011441510" evidence="4">
    <location>
        <begin position="27"/>
        <end position="373"/>
    </location>
</feature>
<dbReference type="RefSeq" id="WP_143098061.1">
    <property type="nucleotide sequence ID" value="NZ_JAQQFP010000001.1"/>
</dbReference>
<evidence type="ECO:0000256" key="2">
    <source>
        <dbReference type="ARBA" id="ARBA00022963"/>
    </source>
</evidence>
<dbReference type="PANTHER" id="PTHR10272">
    <property type="entry name" value="PLATELET-ACTIVATING FACTOR ACETYLHYDROLASE"/>
    <property type="match status" value="1"/>
</dbReference>
<dbReference type="EMBL" id="FOQU01000003">
    <property type="protein sequence ID" value="SFI50960.1"/>
    <property type="molecule type" value="Genomic_DNA"/>
</dbReference>
<dbReference type="STRING" id="420953.SAMN05192543_103399"/>
<dbReference type="GO" id="GO:0003847">
    <property type="term" value="F:1-alkyl-2-acetylglycerophosphocholine esterase activity"/>
    <property type="evidence" value="ECO:0007669"/>
    <property type="project" value="TreeGrafter"/>
</dbReference>
<dbReference type="Proteomes" id="UP000199548">
    <property type="component" value="Unassembled WGS sequence"/>
</dbReference>
<dbReference type="PANTHER" id="PTHR10272:SF0">
    <property type="entry name" value="PLATELET-ACTIVATING FACTOR ACETYLHYDROLASE"/>
    <property type="match status" value="1"/>
</dbReference>
<evidence type="ECO:0000313" key="5">
    <source>
        <dbReference type="EMBL" id="SFI50960.1"/>
    </source>
</evidence>
<evidence type="ECO:0000256" key="4">
    <source>
        <dbReference type="SAM" id="SignalP"/>
    </source>
</evidence>
<dbReference type="OrthoDB" id="192696at2"/>
<protein>
    <submittedName>
        <fullName evidence="5">Predicted dienelactone hydrolase</fullName>
    </submittedName>
</protein>
<reference evidence="5 6" key="1">
    <citation type="submission" date="2016-10" db="EMBL/GenBank/DDBJ databases">
        <authorList>
            <person name="de Groot N.N."/>
        </authorList>
    </citation>
    <scope>NUCLEOTIDE SEQUENCE [LARGE SCALE GENOMIC DNA]</scope>
    <source>
        <strain evidence="5 6">LMG 23650</strain>
    </source>
</reference>
<dbReference type="InterPro" id="IPR016986">
    <property type="entry name" value="UCP031982_abhydr"/>
</dbReference>
<organism evidence="5 6">
    <name type="scientific">Paraburkholderia megapolitana</name>
    <dbReference type="NCBI Taxonomy" id="420953"/>
    <lineage>
        <taxon>Bacteria</taxon>
        <taxon>Pseudomonadati</taxon>
        <taxon>Pseudomonadota</taxon>
        <taxon>Betaproteobacteria</taxon>
        <taxon>Burkholderiales</taxon>
        <taxon>Burkholderiaceae</taxon>
        <taxon>Paraburkholderia</taxon>
    </lineage>
</organism>
<dbReference type="SUPFAM" id="SSF53474">
    <property type="entry name" value="alpha/beta-Hydrolases"/>
    <property type="match status" value="1"/>
</dbReference>
<accession>A0A1I3IT08</accession>
<dbReference type="InterPro" id="IPR029058">
    <property type="entry name" value="AB_hydrolase_fold"/>
</dbReference>
<keyword evidence="2" id="KW-0442">Lipid degradation</keyword>
<keyword evidence="6" id="KW-1185">Reference proteome</keyword>
<gene>
    <name evidence="5" type="ORF">SAMN05192543_103399</name>
</gene>
<keyword evidence="4" id="KW-0732">Signal</keyword>
<evidence type="ECO:0000313" key="6">
    <source>
        <dbReference type="Proteomes" id="UP000199548"/>
    </source>
</evidence>
<dbReference type="AlphaFoldDB" id="A0A1I3IT08"/>
<dbReference type="Gene3D" id="3.40.50.1820">
    <property type="entry name" value="alpha/beta hydrolase"/>
    <property type="match status" value="1"/>
</dbReference>
<sequence length="373" mass="39828">MSSRRLAVVVSLALLWTGAVSNAALAADNDDPYHVGETSRLFHPEVARNWRGAATEGLVTQIWYPVYRGTPESRRDIGLADRQFFRAHPAADDAPLSASHAKYPLLLLSHGTGGSAGSLDWLASALAANGYIVAAVNHPGNNALEPLTQDGFMLWWERATDVSEVLDGVLADPVLGAHIDRDRIGAVGFSLGGYTILELAGARTNLPAFRNFCSSPVADATCRPPERKRLNDDHVPVSFTPEATASMARAGASYRDERIKAVVAIAPALGEAFDNASFANVDIPVLLLGGTADVTVPVQTNIHRIAGLMPNAQVIMVPGASHYTFVDTCLPAMAKRFANLCEDGPGVDRDAVHALAIERSLHFFMTTLLARSS</sequence>
<feature type="signal peptide" evidence="4">
    <location>
        <begin position="1"/>
        <end position="26"/>
    </location>
</feature>
<keyword evidence="3" id="KW-0443">Lipid metabolism</keyword>
<dbReference type="PIRSF" id="PIRSF031982">
    <property type="entry name" value="UCP031982_abhydr"/>
    <property type="match status" value="1"/>
</dbReference>
<dbReference type="Pfam" id="PF03403">
    <property type="entry name" value="PAF-AH_p_II"/>
    <property type="match status" value="1"/>
</dbReference>
<dbReference type="GO" id="GO:0016042">
    <property type="term" value="P:lipid catabolic process"/>
    <property type="evidence" value="ECO:0007669"/>
    <property type="project" value="UniProtKB-KW"/>
</dbReference>
<keyword evidence="1 5" id="KW-0378">Hydrolase</keyword>
<evidence type="ECO:0000256" key="1">
    <source>
        <dbReference type="ARBA" id="ARBA00022801"/>
    </source>
</evidence>
<proteinExistence type="predicted"/>
<evidence type="ECO:0000256" key="3">
    <source>
        <dbReference type="ARBA" id="ARBA00023098"/>
    </source>
</evidence>